<organism evidence="1">
    <name type="scientific">Arundo donax</name>
    <name type="common">Giant reed</name>
    <name type="synonym">Donax arundinaceus</name>
    <dbReference type="NCBI Taxonomy" id="35708"/>
    <lineage>
        <taxon>Eukaryota</taxon>
        <taxon>Viridiplantae</taxon>
        <taxon>Streptophyta</taxon>
        <taxon>Embryophyta</taxon>
        <taxon>Tracheophyta</taxon>
        <taxon>Spermatophyta</taxon>
        <taxon>Magnoliopsida</taxon>
        <taxon>Liliopsida</taxon>
        <taxon>Poales</taxon>
        <taxon>Poaceae</taxon>
        <taxon>PACMAD clade</taxon>
        <taxon>Arundinoideae</taxon>
        <taxon>Arundineae</taxon>
        <taxon>Arundo</taxon>
    </lineage>
</organism>
<proteinExistence type="predicted"/>
<reference evidence="1" key="2">
    <citation type="journal article" date="2015" name="Data Brief">
        <title>Shoot transcriptome of the giant reed, Arundo donax.</title>
        <authorList>
            <person name="Barrero R.A."/>
            <person name="Guerrero F.D."/>
            <person name="Moolhuijzen P."/>
            <person name="Goolsby J.A."/>
            <person name="Tidwell J."/>
            <person name="Bellgard S.E."/>
            <person name="Bellgard M.I."/>
        </authorList>
    </citation>
    <scope>NUCLEOTIDE SEQUENCE</scope>
    <source>
        <tissue evidence="1">Shoot tissue taken approximately 20 cm above the soil surface</tissue>
    </source>
</reference>
<dbReference type="EMBL" id="GBRH01277095">
    <property type="protein sequence ID" value="JAD20800.1"/>
    <property type="molecule type" value="Transcribed_RNA"/>
</dbReference>
<reference evidence="1" key="1">
    <citation type="submission" date="2014-09" db="EMBL/GenBank/DDBJ databases">
        <authorList>
            <person name="Magalhaes I.L.F."/>
            <person name="Oliveira U."/>
            <person name="Santos F.R."/>
            <person name="Vidigal T.H.D.A."/>
            <person name="Brescovit A.D."/>
            <person name="Santos A.J."/>
        </authorList>
    </citation>
    <scope>NUCLEOTIDE SEQUENCE</scope>
    <source>
        <tissue evidence="1">Shoot tissue taken approximately 20 cm above the soil surface</tissue>
    </source>
</reference>
<accession>A0A0A8Y6U0</accession>
<sequence>MLAGSQAYGAVLK</sequence>
<protein>
    <submittedName>
        <fullName evidence="1">Uncharacterized protein</fullName>
    </submittedName>
</protein>
<evidence type="ECO:0000313" key="1">
    <source>
        <dbReference type="EMBL" id="JAD20800.1"/>
    </source>
</evidence>
<name>A0A0A8Y6U0_ARUDO</name>